<dbReference type="InterPro" id="IPR033369">
    <property type="entry name" value="C19orf12"/>
</dbReference>
<name>A0A7R9QVZ3_9ACAR</name>
<dbReference type="EMBL" id="OC931662">
    <property type="protein sequence ID" value="CAD7659213.1"/>
    <property type="molecule type" value="Genomic_DNA"/>
</dbReference>
<evidence type="ECO:0000313" key="2">
    <source>
        <dbReference type="EMBL" id="CAD7659213.1"/>
    </source>
</evidence>
<reference evidence="2" key="1">
    <citation type="submission" date="2020-11" db="EMBL/GenBank/DDBJ databases">
        <authorList>
            <person name="Tran Van P."/>
        </authorList>
    </citation>
    <scope>NUCLEOTIDE SEQUENCE</scope>
</reference>
<protein>
    <submittedName>
        <fullName evidence="2">Uncharacterized protein</fullName>
    </submittedName>
</protein>
<evidence type="ECO:0000313" key="3">
    <source>
        <dbReference type="Proteomes" id="UP000728032"/>
    </source>
</evidence>
<dbReference type="PANTHER" id="PTHR31493:SF1">
    <property type="entry name" value="PROTEIN C19ORF12"/>
    <property type="match status" value="1"/>
</dbReference>
<organism evidence="2">
    <name type="scientific">Oppiella nova</name>
    <dbReference type="NCBI Taxonomy" id="334625"/>
    <lineage>
        <taxon>Eukaryota</taxon>
        <taxon>Metazoa</taxon>
        <taxon>Ecdysozoa</taxon>
        <taxon>Arthropoda</taxon>
        <taxon>Chelicerata</taxon>
        <taxon>Arachnida</taxon>
        <taxon>Acari</taxon>
        <taxon>Acariformes</taxon>
        <taxon>Sarcoptiformes</taxon>
        <taxon>Oribatida</taxon>
        <taxon>Brachypylina</taxon>
        <taxon>Oppioidea</taxon>
        <taxon>Oppiidae</taxon>
        <taxon>Oppiella</taxon>
    </lineage>
</organism>
<keyword evidence="3" id="KW-1185">Reference proteome</keyword>
<proteinExistence type="inferred from homology"/>
<feature type="non-terminal residue" evidence="2">
    <location>
        <position position="1"/>
    </location>
</feature>
<dbReference type="PANTHER" id="PTHR31493">
    <property type="entry name" value="NAZO FAMILY MEMBER"/>
    <property type="match status" value="1"/>
</dbReference>
<dbReference type="EMBL" id="CAJPVJ010016837">
    <property type="protein sequence ID" value="CAG2176375.1"/>
    <property type="molecule type" value="Genomic_DNA"/>
</dbReference>
<comment type="similarity">
    <text evidence="1">Belongs to the C19orf12 family.</text>
</comment>
<accession>A0A7R9QVZ3</accession>
<gene>
    <name evidence="2" type="ORF">ONB1V03_LOCUS15809</name>
</gene>
<sequence length="123" mass="13049">DVMGERQIQVTAYQSLKGAMITGTCSMVGGLLGGPVGLAVGGASGGVLAAFVTKGTFKPIAQILNELPFERKRQIAEEIQVIIDKLGVTDLTDLVKIAVICGSLSQSDPKTILMQRFILKKFK</sequence>
<dbReference type="Proteomes" id="UP000728032">
    <property type="component" value="Unassembled WGS sequence"/>
</dbReference>
<evidence type="ECO:0000256" key="1">
    <source>
        <dbReference type="ARBA" id="ARBA00029457"/>
    </source>
</evidence>
<dbReference type="Pfam" id="PF20721">
    <property type="entry name" value="C19orf12"/>
    <property type="match status" value="1"/>
</dbReference>
<dbReference type="AlphaFoldDB" id="A0A7R9QVZ3"/>
<dbReference type="OrthoDB" id="5976774at2759"/>